<sequence>MKFKYLKIETIINALRGAYNNENQSFEAFSYNEIKYVLLSHLHTSKNISRTGREQFIESFLRKFHKEEINEVNFNAFFEEAKTKYFRKKEVNYTLITSLSIDYLPFRKIKINRSILRIHGKKFPKKFLKSRKAVLADSRKEESLNDFLKVSVELKGKSFYDAFEEAYFDLNILRGILCLNINSTSEIPLTNDSHRAINKVQFGEYHTLHISESGESIDSRSHWFETNFGEKVTQFSNENKEVRKKNILFWLSKLNSCQKEHKNKLSEVFNLYAGAFDEKDKQTCFLKSWVALESLLGTHGNETIIKRCSSIYKKQDRNFQNEILKGLQLQRNQIVHENDDKINSIVNCYHIQRYIKGILLYNNLRYSKIIKNNEEALKLLDYRLQSESSLESEIKVLSAIKKIKKYES</sequence>
<proteinExistence type="predicted"/>
<protein>
    <recommendedName>
        <fullName evidence="3">Apea-like HEPN domain-containing protein</fullName>
    </recommendedName>
</protein>
<gene>
    <name evidence="1" type="ORF">SAMN04488009_2631</name>
</gene>
<evidence type="ECO:0000313" key="2">
    <source>
        <dbReference type="Proteomes" id="UP000198337"/>
    </source>
</evidence>
<organism evidence="1 2">
    <name type="scientific">Maribacter sedimenticola</name>
    <dbReference type="NCBI Taxonomy" id="228956"/>
    <lineage>
        <taxon>Bacteria</taxon>
        <taxon>Pseudomonadati</taxon>
        <taxon>Bacteroidota</taxon>
        <taxon>Flavobacteriia</taxon>
        <taxon>Flavobacteriales</taxon>
        <taxon>Flavobacteriaceae</taxon>
        <taxon>Maribacter</taxon>
    </lineage>
</organism>
<keyword evidence="2" id="KW-1185">Reference proteome</keyword>
<accession>A0ABY1SIL0</accession>
<dbReference type="Proteomes" id="UP000198337">
    <property type="component" value="Unassembled WGS sequence"/>
</dbReference>
<reference evidence="1 2" key="1">
    <citation type="submission" date="2017-06" db="EMBL/GenBank/DDBJ databases">
        <authorList>
            <person name="Varghese N."/>
            <person name="Submissions S."/>
        </authorList>
    </citation>
    <scope>NUCLEOTIDE SEQUENCE [LARGE SCALE GENOMIC DNA]</scope>
    <source>
        <strain evidence="1 2">DSM 19840</strain>
    </source>
</reference>
<comment type="caution">
    <text evidence="1">The sequence shown here is derived from an EMBL/GenBank/DDBJ whole genome shotgun (WGS) entry which is preliminary data.</text>
</comment>
<name>A0ABY1SIL0_9FLAO</name>
<evidence type="ECO:0008006" key="3">
    <source>
        <dbReference type="Google" id="ProtNLM"/>
    </source>
</evidence>
<dbReference type="EMBL" id="FZNV01000003">
    <property type="protein sequence ID" value="SNR58374.1"/>
    <property type="molecule type" value="Genomic_DNA"/>
</dbReference>
<evidence type="ECO:0000313" key="1">
    <source>
        <dbReference type="EMBL" id="SNR58374.1"/>
    </source>
</evidence>